<dbReference type="Proteomes" id="UP000196581">
    <property type="component" value="Unassembled WGS sequence"/>
</dbReference>
<protein>
    <recommendedName>
        <fullName evidence="5">Small multidrug efflux protein</fullName>
    </recommendedName>
</protein>
<evidence type="ECO:0000256" key="1">
    <source>
        <dbReference type="SAM" id="MobiDB-lite"/>
    </source>
</evidence>
<feature type="transmembrane region" description="Helical" evidence="2">
    <location>
        <begin position="105"/>
        <end position="122"/>
    </location>
</feature>
<keyword evidence="2" id="KW-0472">Membrane</keyword>
<keyword evidence="2" id="KW-0812">Transmembrane</keyword>
<organism evidence="3 4">
    <name type="scientific">Brevibacterium yomogidense</name>
    <dbReference type="NCBI Taxonomy" id="946573"/>
    <lineage>
        <taxon>Bacteria</taxon>
        <taxon>Bacillati</taxon>
        <taxon>Actinomycetota</taxon>
        <taxon>Actinomycetes</taxon>
        <taxon>Micrococcales</taxon>
        <taxon>Brevibacteriaceae</taxon>
        <taxon>Brevibacterium</taxon>
    </lineage>
</organism>
<gene>
    <name evidence="3" type="ORF">FM105_04030</name>
</gene>
<evidence type="ECO:0000256" key="2">
    <source>
        <dbReference type="SAM" id="Phobius"/>
    </source>
</evidence>
<evidence type="ECO:0000313" key="4">
    <source>
        <dbReference type="Proteomes" id="UP000196581"/>
    </source>
</evidence>
<feature type="region of interest" description="Disordered" evidence="1">
    <location>
        <begin position="77"/>
        <end position="97"/>
    </location>
</feature>
<evidence type="ECO:0008006" key="5">
    <source>
        <dbReference type="Google" id="ProtNLM"/>
    </source>
</evidence>
<proteinExistence type="predicted"/>
<reference evidence="4" key="1">
    <citation type="submission" date="2017-02" db="EMBL/GenBank/DDBJ databases">
        <authorList>
            <person name="Dridi B."/>
        </authorList>
    </citation>
    <scope>NUCLEOTIDE SEQUENCE [LARGE SCALE GENOMIC DNA]</scope>
    <source>
        <strain evidence="4">B Co 03.10</strain>
    </source>
</reference>
<feature type="transmembrane region" description="Helical" evidence="2">
    <location>
        <begin position="142"/>
        <end position="164"/>
    </location>
</feature>
<sequence>MDQLIDFTSSLPGALQWLGVMLIGAIPFVESYLGSAIGVVVGIPAPIAILAAIVGNAVCMLVLVLLADAGRRKAVGARGARGTTDAEDPERAETRSRKKEKVKRAFDRFGVPGVSLLGQWLLPSQITSAMMVGFGASRNAVIGWQIVGITLWGVGFGTLAALGVNMLR</sequence>
<feature type="transmembrane region" description="Helical" evidence="2">
    <location>
        <begin position="47"/>
        <end position="67"/>
    </location>
</feature>
<name>A0A1X6X5D3_9MICO</name>
<keyword evidence="2" id="KW-1133">Transmembrane helix</keyword>
<dbReference type="EMBL" id="FWFF01000005">
    <property type="protein sequence ID" value="SLM94246.1"/>
    <property type="molecule type" value="Genomic_DNA"/>
</dbReference>
<keyword evidence="4" id="KW-1185">Reference proteome</keyword>
<dbReference type="RefSeq" id="WP_087005136.1">
    <property type="nucleotide sequence ID" value="NZ_FWFF01000005.1"/>
</dbReference>
<dbReference type="AlphaFoldDB" id="A0A1X6X5D3"/>
<accession>A0A1X6X5D3</accession>
<evidence type="ECO:0000313" key="3">
    <source>
        <dbReference type="EMBL" id="SLM94246.1"/>
    </source>
</evidence>